<proteinExistence type="predicted"/>
<gene>
    <name evidence="1" type="ORF">MLD38_026827</name>
</gene>
<accession>A0ACB9NZT0</accession>
<reference evidence="2" key="1">
    <citation type="journal article" date="2023" name="Front. Plant Sci.">
        <title>Chromosomal-level genome assembly of Melastoma candidum provides insights into trichome evolution.</title>
        <authorList>
            <person name="Zhong Y."/>
            <person name="Wu W."/>
            <person name="Sun C."/>
            <person name="Zou P."/>
            <person name="Liu Y."/>
            <person name="Dai S."/>
            <person name="Zhou R."/>
        </authorList>
    </citation>
    <scope>NUCLEOTIDE SEQUENCE [LARGE SCALE GENOMIC DNA]</scope>
</reference>
<protein>
    <submittedName>
        <fullName evidence="1">Uncharacterized protein</fullName>
    </submittedName>
</protein>
<evidence type="ECO:0000313" key="1">
    <source>
        <dbReference type="EMBL" id="KAI4342175.1"/>
    </source>
</evidence>
<evidence type="ECO:0000313" key="2">
    <source>
        <dbReference type="Proteomes" id="UP001057402"/>
    </source>
</evidence>
<comment type="caution">
    <text evidence="1">The sequence shown here is derived from an EMBL/GenBank/DDBJ whole genome shotgun (WGS) entry which is preliminary data.</text>
</comment>
<dbReference type="EMBL" id="CM042886">
    <property type="protein sequence ID" value="KAI4342175.1"/>
    <property type="molecule type" value="Genomic_DNA"/>
</dbReference>
<dbReference type="Proteomes" id="UP001057402">
    <property type="component" value="Chromosome 7"/>
</dbReference>
<name>A0ACB9NZT0_9MYRT</name>
<organism evidence="1 2">
    <name type="scientific">Melastoma candidum</name>
    <dbReference type="NCBI Taxonomy" id="119954"/>
    <lineage>
        <taxon>Eukaryota</taxon>
        <taxon>Viridiplantae</taxon>
        <taxon>Streptophyta</taxon>
        <taxon>Embryophyta</taxon>
        <taxon>Tracheophyta</taxon>
        <taxon>Spermatophyta</taxon>
        <taxon>Magnoliopsida</taxon>
        <taxon>eudicotyledons</taxon>
        <taxon>Gunneridae</taxon>
        <taxon>Pentapetalae</taxon>
        <taxon>rosids</taxon>
        <taxon>malvids</taxon>
        <taxon>Myrtales</taxon>
        <taxon>Melastomataceae</taxon>
        <taxon>Melastomatoideae</taxon>
        <taxon>Melastomateae</taxon>
        <taxon>Melastoma</taxon>
    </lineage>
</organism>
<sequence length="174" mass="19464">MIAAASSPSSFPSFSSLSSSSSSSFMQSTRRNVSPSSPSLPFPSRTAARVSQRRCQTLRVRSTRYPHRAPVVTQDSWDELVLKSEIPVLVEFYASWCGPCRMVHRLIDEIAKEYAEDIKCFLLNADTDLEIAERYAVKAVPVVLLFKNGQRHESVVGTMPKDFYVSAIQRVLDS</sequence>
<keyword evidence="2" id="KW-1185">Reference proteome</keyword>